<protein>
    <submittedName>
        <fullName evidence="3">Acetyl esterase/lipase</fullName>
    </submittedName>
</protein>
<dbReference type="Proteomes" id="UP000292445">
    <property type="component" value="Unassembled WGS sequence"/>
</dbReference>
<accession>A0A4Q7N832</accession>
<organism evidence="3 4">
    <name type="scientific">Pigmentiphaga kullae</name>
    <dbReference type="NCBI Taxonomy" id="151784"/>
    <lineage>
        <taxon>Bacteria</taxon>
        <taxon>Pseudomonadati</taxon>
        <taxon>Pseudomonadota</taxon>
        <taxon>Betaproteobacteria</taxon>
        <taxon>Burkholderiales</taxon>
        <taxon>Alcaligenaceae</taxon>
        <taxon>Pigmentiphaga</taxon>
    </lineage>
</organism>
<dbReference type="EMBL" id="SGXC01000003">
    <property type="protein sequence ID" value="RZS78021.1"/>
    <property type="molecule type" value="Genomic_DNA"/>
</dbReference>
<dbReference type="InterPro" id="IPR029058">
    <property type="entry name" value="AB_hydrolase_fold"/>
</dbReference>
<sequence>MAFDDLPAQSPIYPEEAEAYARQALALSREAAGRTRCVLDLPYGSDYWQKVDVYLPEQRLEGLPVLVFAHGGAWSHGYKEWMGLMAPAIVATPAVFVSVSYRLAPDVRFPAPLDDCVAALRWVRDHISDYGGSPDRIYVGGHSAGGHLYALATLRHDLLGQAGLAPDTIKACFPVSSQLNLVFDAPEPGSGEARIYEIFLARAEDAPAASPLHQMEGNRTPFFLSHGERDFPRIIASNLLATQTLARQPSGVVSEVYPEHGHFDTALGLADPAHPWVRKVSAWLRDGTAP</sequence>
<proteinExistence type="predicted"/>
<gene>
    <name evidence="3" type="ORF">EV675_4661</name>
</gene>
<dbReference type="Pfam" id="PF20434">
    <property type="entry name" value="BD-FAE"/>
    <property type="match status" value="1"/>
</dbReference>
<dbReference type="GO" id="GO:0016787">
    <property type="term" value="F:hydrolase activity"/>
    <property type="evidence" value="ECO:0007669"/>
    <property type="project" value="UniProtKB-KW"/>
</dbReference>
<evidence type="ECO:0000313" key="4">
    <source>
        <dbReference type="Proteomes" id="UP000292445"/>
    </source>
</evidence>
<keyword evidence="1" id="KW-0378">Hydrolase</keyword>
<dbReference type="InterPro" id="IPR049492">
    <property type="entry name" value="BD-FAE-like_dom"/>
</dbReference>
<dbReference type="PANTHER" id="PTHR48081">
    <property type="entry name" value="AB HYDROLASE SUPERFAMILY PROTEIN C4A8.06C"/>
    <property type="match status" value="1"/>
</dbReference>
<comment type="caution">
    <text evidence="3">The sequence shown here is derived from an EMBL/GenBank/DDBJ whole genome shotgun (WGS) entry which is preliminary data.</text>
</comment>
<dbReference type="RefSeq" id="WP_130360466.1">
    <property type="nucleotide sequence ID" value="NZ_SGXC01000003.1"/>
</dbReference>
<dbReference type="Gene3D" id="3.40.50.1820">
    <property type="entry name" value="alpha/beta hydrolase"/>
    <property type="match status" value="1"/>
</dbReference>
<evidence type="ECO:0000256" key="1">
    <source>
        <dbReference type="ARBA" id="ARBA00022801"/>
    </source>
</evidence>
<dbReference type="OrthoDB" id="9771666at2"/>
<dbReference type="InterPro" id="IPR050300">
    <property type="entry name" value="GDXG_lipolytic_enzyme"/>
</dbReference>
<name>A0A4Q7N832_9BURK</name>
<evidence type="ECO:0000313" key="3">
    <source>
        <dbReference type="EMBL" id="RZS78021.1"/>
    </source>
</evidence>
<dbReference type="AlphaFoldDB" id="A0A4Q7N832"/>
<keyword evidence="4" id="KW-1185">Reference proteome</keyword>
<feature type="domain" description="BD-FAE-like" evidence="2">
    <location>
        <begin position="52"/>
        <end position="230"/>
    </location>
</feature>
<reference evidence="3 4" key="1">
    <citation type="submission" date="2019-02" db="EMBL/GenBank/DDBJ databases">
        <title>Genomic Encyclopedia of Type Strains, Phase IV (KMG-IV): sequencing the most valuable type-strain genomes for metagenomic binning, comparative biology and taxonomic classification.</title>
        <authorList>
            <person name="Goeker M."/>
        </authorList>
    </citation>
    <scope>NUCLEOTIDE SEQUENCE [LARGE SCALE GENOMIC DNA]</scope>
    <source>
        <strain evidence="3 4">K24</strain>
    </source>
</reference>
<evidence type="ECO:0000259" key="2">
    <source>
        <dbReference type="Pfam" id="PF20434"/>
    </source>
</evidence>
<dbReference type="SUPFAM" id="SSF53474">
    <property type="entry name" value="alpha/beta-Hydrolases"/>
    <property type="match status" value="1"/>
</dbReference>